<accession>A0A409YK22</accession>
<sequence>MFSSSSPSSFNHCATKQSGSSAEGYRKMLKLPPLVNRAEGTPFLRLRRWMAGSLMDSALSLFWAHLRDNSEVQCGRLELDTQPAELLLVYQTFVLIHALIELKYCQWRRHLSMTRFFDLENALIWIPCRTFSAIAKCSATSQEITSICRSWQTKSKRSKARNYLIF</sequence>
<keyword evidence="2" id="KW-1185">Reference proteome</keyword>
<dbReference type="Proteomes" id="UP000284706">
    <property type="component" value="Unassembled WGS sequence"/>
</dbReference>
<dbReference type="EMBL" id="NHYE01000743">
    <property type="protein sequence ID" value="PPR03355.1"/>
    <property type="molecule type" value="Genomic_DNA"/>
</dbReference>
<gene>
    <name evidence="1" type="ORF">CVT26_007794</name>
</gene>
<comment type="caution">
    <text evidence="1">The sequence shown here is derived from an EMBL/GenBank/DDBJ whole genome shotgun (WGS) entry which is preliminary data.</text>
</comment>
<evidence type="ECO:0000313" key="2">
    <source>
        <dbReference type="Proteomes" id="UP000284706"/>
    </source>
</evidence>
<dbReference type="InParanoid" id="A0A409YK22"/>
<reference evidence="1 2" key="1">
    <citation type="journal article" date="2018" name="Evol. Lett.">
        <title>Horizontal gene cluster transfer increased hallucinogenic mushroom diversity.</title>
        <authorList>
            <person name="Reynolds H.T."/>
            <person name="Vijayakumar V."/>
            <person name="Gluck-Thaler E."/>
            <person name="Korotkin H.B."/>
            <person name="Matheny P.B."/>
            <person name="Slot J.C."/>
        </authorList>
    </citation>
    <scope>NUCLEOTIDE SEQUENCE [LARGE SCALE GENOMIC DNA]</scope>
    <source>
        <strain evidence="1 2">SRW20</strain>
    </source>
</reference>
<evidence type="ECO:0000313" key="1">
    <source>
        <dbReference type="EMBL" id="PPR03355.1"/>
    </source>
</evidence>
<protein>
    <submittedName>
        <fullName evidence="1">Uncharacterized protein</fullName>
    </submittedName>
</protein>
<proteinExistence type="predicted"/>
<organism evidence="1 2">
    <name type="scientific">Gymnopilus dilepis</name>
    <dbReference type="NCBI Taxonomy" id="231916"/>
    <lineage>
        <taxon>Eukaryota</taxon>
        <taxon>Fungi</taxon>
        <taxon>Dikarya</taxon>
        <taxon>Basidiomycota</taxon>
        <taxon>Agaricomycotina</taxon>
        <taxon>Agaricomycetes</taxon>
        <taxon>Agaricomycetidae</taxon>
        <taxon>Agaricales</taxon>
        <taxon>Agaricineae</taxon>
        <taxon>Hymenogastraceae</taxon>
        <taxon>Gymnopilus</taxon>
    </lineage>
</organism>
<name>A0A409YK22_9AGAR</name>
<dbReference type="AlphaFoldDB" id="A0A409YK22"/>